<reference evidence="2" key="1">
    <citation type="journal article" date="2023" name="Mar. Drugs">
        <title>Gemmata algarum, a Novel Planctomycete Isolated from an Algal Mat, Displays Antimicrobial Activity.</title>
        <authorList>
            <person name="Kumar G."/>
            <person name="Kallscheuer N."/>
            <person name="Kashif M."/>
            <person name="Ahamad S."/>
            <person name="Jagadeeshwari U."/>
            <person name="Pannikurungottu S."/>
            <person name="Haufschild T."/>
            <person name="Kabuu M."/>
            <person name="Sasikala C."/>
            <person name="Jogler C."/>
            <person name="Ramana C."/>
        </authorList>
    </citation>
    <scope>NUCLEOTIDE SEQUENCE [LARGE SCALE GENOMIC DNA]</scope>
    <source>
        <strain evidence="2">JC673</strain>
    </source>
</reference>
<sequence>MLYRALFGLGLCCTLVVGLSDPRPADAQDKDALVKGAKAAAVANLKKANIDKPTVVETANYLVAGALPPEKAKALGEALEKTTAVARKALKFDDKEAPWKGKLTVYFVPDSADFKALMRRVFQVAPEGIHSDLRADPPFLVDPAEAPAKTADAELYFNTAARIAGEHLKGKGTGTQNVPDWLRDGFGRVTAMRAEGTTARRYTAYRTQARAAIAKGAKLEDVWGESKSAAGEVLAQSLAEYLTYGPGAAKFPMILGGLRPGENNDAPTFQQALEAAGLREKDKGFATLEATWRKWAAGK</sequence>
<keyword evidence="2" id="KW-1185">Reference proteome</keyword>
<dbReference type="RefSeq" id="WP_320685074.1">
    <property type="nucleotide sequence ID" value="NZ_JAXBLV010000013.1"/>
</dbReference>
<dbReference type="Proteomes" id="UP001272242">
    <property type="component" value="Unassembled WGS sequence"/>
</dbReference>
<evidence type="ECO:0000313" key="2">
    <source>
        <dbReference type="Proteomes" id="UP001272242"/>
    </source>
</evidence>
<organism evidence="1 2">
    <name type="scientific">Gemmata algarum</name>
    <dbReference type="NCBI Taxonomy" id="2975278"/>
    <lineage>
        <taxon>Bacteria</taxon>
        <taxon>Pseudomonadati</taxon>
        <taxon>Planctomycetota</taxon>
        <taxon>Planctomycetia</taxon>
        <taxon>Gemmatales</taxon>
        <taxon>Gemmataceae</taxon>
        <taxon>Gemmata</taxon>
    </lineage>
</organism>
<evidence type="ECO:0000313" key="1">
    <source>
        <dbReference type="EMBL" id="MDY3558105.1"/>
    </source>
</evidence>
<gene>
    <name evidence="1" type="ORF">R5W23_000826</name>
</gene>
<comment type="caution">
    <text evidence="1">The sequence shown here is derived from an EMBL/GenBank/DDBJ whole genome shotgun (WGS) entry which is preliminary data.</text>
</comment>
<accession>A0ABU5EUI4</accession>
<protein>
    <submittedName>
        <fullName evidence="1">Uncharacterized protein</fullName>
    </submittedName>
</protein>
<dbReference type="EMBL" id="JAXBLV010000013">
    <property type="protein sequence ID" value="MDY3558105.1"/>
    <property type="molecule type" value="Genomic_DNA"/>
</dbReference>
<proteinExistence type="predicted"/>
<name>A0ABU5EUI4_9BACT</name>